<keyword evidence="3" id="KW-1185">Reference proteome</keyword>
<gene>
    <name evidence="2" type="ORF">BDP27DRAFT_1444611</name>
</gene>
<accession>A0A9P5Q4P4</accession>
<organism evidence="2 3">
    <name type="scientific">Rhodocollybia butyracea</name>
    <dbReference type="NCBI Taxonomy" id="206335"/>
    <lineage>
        <taxon>Eukaryota</taxon>
        <taxon>Fungi</taxon>
        <taxon>Dikarya</taxon>
        <taxon>Basidiomycota</taxon>
        <taxon>Agaricomycotina</taxon>
        <taxon>Agaricomycetes</taxon>
        <taxon>Agaricomycetidae</taxon>
        <taxon>Agaricales</taxon>
        <taxon>Marasmiineae</taxon>
        <taxon>Omphalotaceae</taxon>
        <taxon>Rhodocollybia</taxon>
    </lineage>
</organism>
<evidence type="ECO:0000313" key="3">
    <source>
        <dbReference type="Proteomes" id="UP000772434"/>
    </source>
</evidence>
<proteinExistence type="predicted"/>
<sequence length="301" mass="34184">MQPPSKKFKGSLDNEEEDTGDQVQEASAEKETIARLSEPQRLIDLSDVNKETLEKLNIVLKGSLKLKSAIEERIEKSKSSGKDEFWSSTQMYLHLALLERLLSRENQPTQWIDTFLFRASAMVVPGKCMIINMNEGVPATIVNPSSLITISGYRDYTVVISSDRFKSLYRSNPQVVFPESLKTSFFVTEAKTRLSALFEYLPRALCQLYVSAKQLKKETIRGVVTNGYKWQFIILSIHKNGDGASYKFSIPIKYYVPQDPNPNPIPKQPWPDVIAGVLSDWVQSSFDDLDEDDWFENVGGR</sequence>
<protein>
    <submittedName>
        <fullName evidence="2">Uncharacterized protein</fullName>
    </submittedName>
</protein>
<dbReference type="EMBL" id="JADNRY010000015">
    <property type="protein sequence ID" value="KAF9074022.1"/>
    <property type="molecule type" value="Genomic_DNA"/>
</dbReference>
<evidence type="ECO:0000313" key="2">
    <source>
        <dbReference type="EMBL" id="KAF9074022.1"/>
    </source>
</evidence>
<dbReference type="AlphaFoldDB" id="A0A9P5Q4P4"/>
<dbReference type="Proteomes" id="UP000772434">
    <property type="component" value="Unassembled WGS sequence"/>
</dbReference>
<dbReference type="OrthoDB" id="2720314at2759"/>
<name>A0A9P5Q4P4_9AGAR</name>
<reference evidence="2" key="1">
    <citation type="submission" date="2020-11" db="EMBL/GenBank/DDBJ databases">
        <authorList>
            <consortium name="DOE Joint Genome Institute"/>
            <person name="Ahrendt S."/>
            <person name="Riley R."/>
            <person name="Andreopoulos W."/>
            <person name="Labutti K."/>
            <person name="Pangilinan J."/>
            <person name="Ruiz-Duenas F.J."/>
            <person name="Barrasa J.M."/>
            <person name="Sanchez-Garcia M."/>
            <person name="Camarero S."/>
            <person name="Miyauchi S."/>
            <person name="Serrano A."/>
            <person name="Linde D."/>
            <person name="Babiker R."/>
            <person name="Drula E."/>
            <person name="Ayuso-Fernandez I."/>
            <person name="Pacheco R."/>
            <person name="Padilla G."/>
            <person name="Ferreira P."/>
            <person name="Barriuso J."/>
            <person name="Kellner H."/>
            <person name="Castanera R."/>
            <person name="Alfaro M."/>
            <person name="Ramirez L."/>
            <person name="Pisabarro A.G."/>
            <person name="Kuo A."/>
            <person name="Tritt A."/>
            <person name="Lipzen A."/>
            <person name="He G."/>
            <person name="Yan M."/>
            <person name="Ng V."/>
            <person name="Cullen D."/>
            <person name="Martin F."/>
            <person name="Rosso M.-N."/>
            <person name="Henrissat B."/>
            <person name="Hibbett D."/>
            <person name="Martinez A.T."/>
            <person name="Grigoriev I.V."/>
        </authorList>
    </citation>
    <scope>NUCLEOTIDE SEQUENCE</scope>
    <source>
        <strain evidence="2">AH 40177</strain>
    </source>
</reference>
<feature type="region of interest" description="Disordered" evidence="1">
    <location>
        <begin position="1"/>
        <end position="31"/>
    </location>
</feature>
<comment type="caution">
    <text evidence="2">The sequence shown here is derived from an EMBL/GenBank/DDBJ whole genome shotgun (WGS) entry which is preliminary data.</text>
</comment>
<evidence type="ECO:0000256" key="1">
    <source>
        <dbReference type="SAM" id="MobiDB-lite"/>
    </source>
</evidence>